<dbReference type="SUPFAM" id="SSF56801">
    <property type="entry name" value="Acetyl-CoA synthetase-like"/>
    <property type="match status" value="1"/>
</dbReference>
<evidence type="ECO:0000313" key="3">
    <source>
        <dbReference type="Proteomes" id="UP000241808"/>
    </source>
</evidence>
<dbReference type="OrthoDB" id="7842397at2"/>
<dbReference type="GO" id="GO:0016874">
    <property type="term" value="F:ligase activity"/>
    <property type="evidence" value="ECO:0007669"/>
    <property type="project" value="UniProtKB-KW"/>
</dbReference>
<dbReference type="InterPro" id="IPR000873">
    <property type="entry name" value="AMP-dep_synth/lig_dom"/>
</dbReference>
<keyword evidence="2" id="KW-0436">Ligase</keyword>
<reference evidence="2 3" key="1">
    <citation type="submission" date="2018-04" db="EMBL/GenBank/DDBJ databases">
        <title>Genomic Encyclopedia of Archaeal and Bacterial Type Strains, Phase II (KMG-II): from individual species to whole genera.</title>
        <authorList>
            <person name="Goeker M."/>
        </authorList>
    </citation>
    <scope>NUCLEOTIDE SEQUENCE [LARGE SCALE GENOMIC DNA]</scope>
    <source>
        <strain evidence="2 3">DSM 25521</strain>
    </source>
</reference>
<dbReference type="InterPro" id="IPR042099">
    <property type="entry name" value="ANL_N_sf"/>
</dbReference>
<dbReference type="PANTHER" id="PTHR43767:SF1">
    <property type="entry name" value="NONRIBOSOMAL PEPTIDE SYNTHASE PES1 (EUROFUNG)-RELATED"/>
    <property type="match status" value="1"/>
</dbReference>
<gene>
    <name evidence="2" type="ORF">C8P69_104127</name>
</gene>
<dbReference type="Pfam" id="PF00501">
    <property type="entry name" value="AMP-binding"/>
    <property type="match status" value="1"/>
</dbReference>
<dbReference type="AlphaFoldDB" id="A0A2T4Z5B5"/>
<dbReference type="InterPro" id="IPR050237">
    <property type="entry name" value="ATP-dep_AMP-bd_enzyme"/>
</dbReference>
<dbReference type="Gene3D" id="3.40.50.12780">
    <property type="entry name" value="N-terminal domain of ligase-like"/>
    <property type="match status" value="1"/>
</dbReference>
<evidence type="ECO:0000313" key="2">
    <source>
        <dbReference type="EMBL" id="PTM57079.1"/>
    </source>
</evidence>
<proteinExistence type="predicted"/>
<keyword evidence="3" id="KW-1185">Reference proteome</keyword>
<protein>
    <submittedName>
        <fullName evidence="2">Acyl-CoA synthetase (AMP-forming)/AMP-acid ligase II</fullName>
    </submittedName>
</protein>
<comment type="caution">
    <text evidence="2">The sequence shown here is derived from an EMBL/GenBank/DDBJ whole genome shotgun (WGS) entry which is preliminary data.</text>
</comment>
<name>A0A2T4Z5B5_9HYPH</name>
<dbReference type="EMBL" id="PZZL01000004">
    <property type="protein sequence ID" value="PTM57079.1"/>
    <property type="molecule type" value="Genomic_DNA"/>
</dbReference>
<organism evidence="2 3">
    <name type="scientific">Phreatobacter oligotrophus</name>
    <dbReference type="NCBI Taxonomy" id="1122261"/>
    <lineage>
        <taxon>Bacteria</taxon>
        <taxon>Pseudomonadati</taxon>
        <taxon>Pseudomonadota</taxon>
        <taxon>Alphaproteobacteria</taxon>
        <taxon>Hyphomicrobiales</taxon>
        <taxon>Phreatobacteraceae</taxon>
        <taxon>Phreatobacter</taxon>
    </lineage>
</organism>
<sequence>MILGKGRKDGTAGVAGHATLDALLRRAAEIRPQSRALADAPNRPHLIGGESRHYSWSELDGLVDALAGRLRQMGLPTDAVVATQFAMSCDAVIALLAVLRAGCIAAPLPLGWGRREVSAHLQRLGARAVLTAGRIGPVESADIMRYAAAETFSVRFVMSLGGPVLDGVIPLDDVMIDPTVADRVEIERSGNPADHVAIVTADAVAEGHIAVARSHNEVVAGGLAAYVAGVPDEHSVFAGALAPDGFAGIALQIVPWLMAGGTLVAHPPLAPRIIRDRLAPDGVTHAVLPVALGEYVVAAPLAERPQLRHLALLARRPVSAESFAAAAEDGLAVDVFYGIGETAVARGLRGAGGAITLGHDTHTSGSGQSPVLIETRVGPDGELALRGAMVPVHAFPPGAENGQPPFWSTDASGFRATGMPAAADKATRSIAIGSREAGVVSIGGRRFAESAIRGAYAEAGGEIAPVIRPDRLLGERVAGIVGDGRAIVGLAARLVESGLTPLAIPGGTRQTGQLPFEDTRPKETAIKDPEGILDPLGDAHSALAQLLSVARAAAGY</sequence>
<evidence type="ECO:0000259" key="1">
    <source>
        <dbReference type="Pfam" id="PF00501"/>
    </source>
</evidence>
<accession>A0A2T4Z5B5</accession>
<feature type="domain" description="AMP-dependent synthetase/ligase" evidence="1">
    <location>
        <begin position="36"/>
        <end position="137"/>
    </location>
</feature>
<dbReference type="PANTHER" id="PTHR43767">
    <property type="entry name" value="LONG-CHAIN-FATTY-ACID--COA LIGASE"/>
    <property type="match status" value="1"/>
</dbReference>
<dbReference type="Proteomes" id="UP000241808">
    <property type="component" value="Unassembled WGS sequence"/>
</dbReference>